<dbReference type="EMBL" id="JBHSAY010000006">
    <property type="protein sequence ID" value="MFC4131575.1"/>
    <property type="molecule type" value="Genomic_DNA"/>
</dbReference>
<organism evidence="2 3">
    <name type="scientific">Hamadaea flava</name>
    <dbReference type="NCBI Taxonomy" id="1742688"/>
    <lineage>
        <taxon>Bacteria</taxon>
        <taxon>Bacillati</taxon>
        <taxon>Actinomycetota</taxon>
        <taxon>Actinomycetes</taxon>
        <taxon>Micromonosporales</taxon>
        <taxon>Micromonosporaceae</taxon>
        <taxon>Hamadaea</taxon>
    </lineage>
</organism>
<sequence length="296" mass="31499">MGTSTSAFRGAAAVTVDGEVVFESAETKTTWYRLASVGKHICATGILQAGLDLHTPVATWLPTMDDRVTLHHLLTHTAGVAHWQPGVPGFDIDVPMPVDERLLLMERAPLIAEPGAAWHYSSPGYALAGRVLEVASGRPYAECLNAYVFAALGATAITAGDPPADRTIAQGHRDGQPVPTNDLTSLPGTRDVWATAAGLADFTTRLHTSTLRGVRDLTGHVAMVTDEDGITTESYGYGLYAGTVDGKAAYLHPGDNPGFQTLSVWFPEQRASIAILANEETTDPLPILHDLVRLVP</sequence>
<comment type="caution">
    <text evidence="2">The sequence shown here is derived from an EMBL/GenBank/DDBJ whole genome shotgun (WGS) entry which is preliminary data.</text>
</comment>
<accession>A0ABV8LLF7</accession>
<proteinExistence type="predicted"/>
<reference evidence="3" key="1">
    <citation type="journal article" date="2019" name="Int. J. Syst. Evol. Microbiol.">
        <title>The Global Catalogue of Microorganisms (GCM) 10K type strain sequencing project: providing services to taxonomists for standard genome sequencing and annotation.</title>
        <authorList>
            <consortium name="The Broad Institute Genomics Platform"/>
            <consortium name="The Broad Institute Genome Sequencing Center for Infectious Disease"/>
            <person name="Wu L."/>
            <person name="Ma J."/>
        </authorList>
    </citation>
    <scope>NUCLEOTIDE SEQUENCE [LARGE SCALE GENOMIC DNA]</scope>
    <source>
        <strain evidence="3">CGMCC 4.7289</strain>
    </source>
</reference>
<name>A0ABV8LLF7_9ACTN</name>
<keyword evidence="3" id="KW-1185">Reference proteome</keyword>
<keyword evidence="2" id="KW-0378">Hydrolase</keyword>
<dbReference type="GO" id="GO:0016787">
    <property type="term" value="F:hydrolase activity"/>
    <property type="evidence" value="ECO:0007669"/>
    <property type="project" value="UniProtKB-KW"/>
</dbReference>
<dbReference type="InterPro" id="IPR001466">
    <property type="entry name" value="Beta-lactam-related"/>
</dbReference>
<dbReference type="Gene3D" id="3.40.710.10">
    <property type="entry name" value="DD-peptidase/beta-lactamase superfamily"/>
    <property type="match status" value="1"/>
</dbReference>
<evidence type="ECO:0000313" key="2">
    <source>
        <dbReference type="EMBL" id="MFC4131575.1"/>
    </source>
</evidence>
<dbReference type="PANTHER" id="PTHR46825">
    <property type="entry name" value="D-ALANYL-D-ALANINE-CARBOXYPEPTIDASE/ENDOPEPTIDASE AMPH"/>
    <property type="match status" value="1"/>
</dbReference>
<dbReference type="Proteomes" id="UP001595816">
    <property type="component" value="Unassembled WGS sequence"/>
</dbReference>
<feature type="domain" description="Beta-lactamase-related" evidence="1">
    <location>
        <begin position="10"/>
        <end position="284"/>
    </location>
</feature>
<evidence type="ECO:0000313" key="3">
    <source>
        <dbReference type="Proteomes" id="UP001595816"/>
    </source>
</evidence>
<dbReference type="RefSeq" id="WP_253755233.1">
    <property type="nucleotide sequence ID" value="NZ_JAMZDZ010000001.1"/>
</dbReference>
<dbReference type="InterPro" id="IPR012338">
    <property type="entry name" value="Beta-lactam/transpept-like"/>
</dbReference>
<evidence type="ECO:0000259" key="1">
    <source>
        <dbReference type="Pfam" id="PF00144"/>
    </source>
</evidence>
<dbReference type="Pfam" id="PF00144">
    <property type="entry name" value="Beta-lactamase"/>
    <property type="match status" value="1"/>
</dbReference>
<dbReference type="SUPFAM" id="SSF56601">
    <property type="entry name" value="beta-lactamase/transpeptidase-like"/>
    <property type="match status" value="1"/>
</dbReference>
<dbReference type="PANTHER" id="PTHR46825:SF9">
    <property type="entry name" value="BETA-LACTAMASE-RELATED DOMAIN-CONTAINING PROTEIN"/>
    <property type="match status" value="1"/>
</dbReference>
<dbReference type="InterPro" id="IPR050491">
    <property type="entry name" value="AmpC-like"/>
</dbReference>
<dbReference type="EC" id="3.-.-.-" evidence="2"/>
<gene>
    <name evidence="2" type="ORF">ACFOZ4_13270</name>
</gene>
<protein>
    <submittedName>
        <fullName evidence="2">Serine hydrolase domain-containing protein</fullName>
        <ecNumber evidence="2">3.-.-.-</ecNumber>
    </submittedName>
</protein>